<dbReference type="AlphaFoldDB" id="A0A0G1BQS9"/>
<dbReference type="Proteomes" id="UP000034516">
    <property type="component" value="Unassembled WGS sequence"/>
</dbReference>
<keyword evidence="1" id="KW-1133">Transmembrane helix</keyword>
<dbReference type="EMBL" id="LCCW01000054">
    <property type="protein sequence ID" value="KKS39833.1"/>
    <property type="molecule type" value="Genomic_DNA"/>
</dbReference>
<keyword evidence="1" id="KW-0472">Membrane</keyword>
<evidence type="ECO:0000256" key="1">
    <source>
        <dbReference type="SAM" id="Phobius"/>
    </source>
</evidence>
<feature type="transmembrane region" description="Helical" evidence="1">
    <location>
        <begin position="15"/>
        <end position="34"/>
    </location>
</feature>
<reference evidence="2 3" key="1">
    <citation type="journal article" date="2015" name="Nature">
        <title>rRNA introns, odd ribosomes, and small enigmatic genomes across a large radiation of phyla.</title>
        <authorList>
            <person name="Brown C.T."/>
            <person name="Hug L.A."/>
            <person name="Thomas B.C."/>
            <person name="Sharon I."/>
            <person name="Castelle C.J."/>
            <person name="Singh A."/>
            <person name="Wilkins M.J."/>
            <person name="Williams K.H."/>
            <person name="Banfield J.F."/>
        </authorList>
    </citation>
    <scope>NUCLEOTIDE SEQUENCE [LARGE SCALE GENOMIC DNA]</scope>
</reference>
<evidence type="ECO:0000313" key="2">
    <source>
        <dbReference type="EMBL" id="KKS39833.1"/>
    </source>
</evidence>
<feature type="non-terminal residue" evidence="2">
    <location>
        <position position="36"/>
    </location>
</feature>
<comment type="caution">
    <text evidence="2">The sequence shown here is derived from an EMBL/GenBank/DDBJ whole genome shotgun (WGS) entry which is preliminary data.</text>
</comment>
<protein>
    <submittedName>
        <fullName evidence="2">Uncharacterized protein</fullName>
    </submittedName>
</protein>
<sequence>MLDFFRKIGSCRGRVVLVFFFALFIFLIPAAVYAQT</sequence>
<name>A0A0G1BQS9_9BACT</name>
<accession>A0A0G1BQS9</accession>
<evidence type="ECO:0000313" key="3">
    <source>
        <dbReference type="Proteomes" id="UP000034516"/>
    </source>
</evidence>
<gene>
    <name evidence="2" type="ORF">UV02_C0054G0001</name>
</gene>
<keyword evidence="1" id="KW-0812">Transmembrane</keyword>
<proteinExistence type="predicted"/>
<organism evidence="2 3">
    <name type="scientific">Candidatus Kuenenbacteria bacterium GW2011_GWA2_42_15</name>
    <dbReference type="NCBI Taxonomy" id="1618677"/>
    <lineage>
        <taxon>Bacteria</taxon>
        <taxon>Candidatus Kueneniibacteriota</taxon>
    </lineage>
</organism>